<dbReference type="Proteomes" id="UP000184028">
    <property type="component" value="Unassembled WGS sequence"/>
</dbReference>
<keyword evidence="2" id="KW-1185">Reference proteome</keyword>
<protein>
    <submittedName>
        <fullName evidence="1">Uncharacterized protein</fullName>
    </submittedName>
</protein>
<proteinExistence type="predicted"/>
<gene>
    <name evidence="1" type="ORF">SAMN05444484_102673</name>
</gene>
<dbReference type="EMBL" id="FRBT01000002">
    <property type="protein sequence ID" value="SHL81585.1"/>
    <property type="molecule type" value="Genomic_DNA"/>
</dbReference>
<organism evidence="1 2">
    <name type="scientific">Flavobacterium chilense</name>
    <dbReference type="NCBI Taxonomy" id="946677"/>
    <lineage>
        <taxon>Bacteria</taxon>
        <taxon>Pseudomonadati</taxon>
        <taxon>Bacteroidota</taxon>
        <taxon>Flavobacteriia</taxon>
        <taxon>Flavobacteriales</taxon>
        <taxon>Flavobacteriaceae</taxon>
        <taxon>Flavobacterium</taxon>
    </lineage>
</organism>
<dbReference type="STRING" id="946677.SAMN05444484_102673"/>
<dbReference type="AlphaFoldDB" id="A0A1M7DQ36"/>
<evidence type="ECO:0000313" key="2">
    <source>
        <dbReference type="Proteomes" id="UP000184028"/>
    </source>
</evidence>
<evidence type="ECO:0000313" key="1">
    <source>
        <dbReference type="EMBL" id="SHL81585.1"/>
    </source>
</evidence>
<sequence length="101" mass="12137">MQIEDIEAMIPDFSEDMLIDFKTNQNDFKALTVQRVFEMLSKRKISSAIAKTNDFWERIHSNMELFRARVIDEIDNVIKADFSNEQRQDYFFDYVERNTNN</sequence>
<name>A0A1M7DQ36_9FLAO</name>
<reference evidence="2" key="1">
    <citation type="submission" date="2016-11" db="EMBL/GenBank/DDBJ databases">
        <authorList>
            <person name="Varghese N."/>
            <person name="Submissions S."/>
        </authorList>
    </citation>
    <scope>NUCLEOTIDE SEQUENCE [LARGE SCALE GENOMIC DNA]</scope>
    <source>
        <strain evidence="2">DSM 24724</strain>
    </source>
</reference>
<dbReference type="OrthoDB" id="9966702at2"/>
<dbReference type="RefSeq" id="WP_068842109.1">
    <property type="nucleotide sequence ID" value="NZ_FRBT01000002.1"/>
</dbReference>
<accession>A0A1M7DQ36</accession>